<evidence type="ECO:0000313" key="11">
    <source>
        <dbReference type="Proteomes" id="UP001595792"/>
    </source>
</evidence>
<keyword evidence="2" id="KW-0813">Transport</keyword>
<dbReference type="InterPro" id="IPR006153">
    <property type="entry name" value="Cation/H_exchanger_TM"/>
</dbReference>
<feature type="transmembrane region" description="Helical" evidence="8">
    <location>
        <begin position="33"/>
        <end position="51"/>
    </location>
</feature>
<dbReference type="PANTHER" id="PTHR32507:SF8">
    <property type="entry name" value="CNH1P"/>
    <property type="match status" value="1"/>
</dbReference>
<gene>
    <name evidence="10" type="ORF">ACFOUY_07630</name>
</gene>
<evidence type="ECO:0000259" key="9">
    <source>
        <dbReference type="Pfam" id="PF00999"/>
    </source>
</evidence>
<evidence type="ECO:0000256" key="6">
    <source>
        <dbReference type="ARBA" id="ARBA00023065"/>
    </source>
</evidence>
<dbReference type="EMBL" id="JBHSBY010000035">
    <property type="protein sequence ID" value="MFC4196563.1"/>
    <property type="molecule type" value="Genomic_DNA"/>
</dbReference>
<feature type="transmembrane region" description="Helical" evidence="8">
    <location>
        <begin position="6"/>
        <end position="26"/>
    </location>
</feature>
<feature type="transmembrane region" description="Helical" evidence="8">
    <location>
        <begin position="199"/>
        <end position="222"/>
    </location>
</feature>
<comment type="caution">
    <text evidence="10">The sequence shown here is derived from an EMBL/GenBank/DDBJ whole genome shotgun (WGS) entry which is preliminary data.</text>
</comment>
<feature type="transmembrane region" description="Helical" evidence="8">
    <location>
        <begin position="291"/>
        <end position="309"/>
    </location>
</feature>
<feature type="transmembrane region" description="Helical" evidence="8">
    <location>
        <begin position="94"/>
        <end position="117"/>
    </location>
</feature>
<feature type="transmembrane region" description="Helical" evidence="8">
    <location>
        <begin position="379"/>
        <end position="401"/>
    </location>
</feature>
<feature type="transmembrane region" description="Helical" evidence="8">
    <location>
        <begin position="348"/>
        <end position="367"/>
    </location>
</feature>
<evidence type="ECO:0000256" key="4">
    <source>
        <dbReference type="ARBA" id="ARBA00022692"/>
    </source>
</evidence>
<evidence type="ECO:0000256" key="2">
    <source>
        <dbReference type="ARBA" id="ARBA00022448"/>
    </source>
</evidence>
<feature type="transmembrane region" description="Helical" evidence="8">
    <location>
        <begin position="315"/>
        <end position="336"/>
    </location>
</feature>
<proteinExistence type="predicted"/>
<keyword evidence="7 8" id="KW-0472">Membrane</keyword>
<dbReference type="Proteomes" id="UP001595792">
    <property type="component" value="Unassembled WGS sequence"/>
</dbReference>
<keyword evidence="6" id="KW-0406">Ion transport</keyword>
<feature type="domain" description="Cation/H+ exchanger transmembrane" evidence="9">
    <location>
        <begin position="18"/>
        <end position="403"/>
    </location>
</feature>
<dbReference type="PANTHER" id="PTHR32507">
    <property type="entry name" value="NA(+)/H(+) ANTIPORTER 1"/>
    <property type="match status" value="1"/>
</dbReference>
<evidence type="ECO:0000313" key="10">
    <source>
        <dbReference type="EMBL" id="MFC4196563.1"/>
    </source>
</evidence>
<name>A0ABV8NLA0_9SPHI</name>
<comment type="subcellular location">
    <subcellularLocation>
        <location evidence="1">Cell membrane</location>
        <topology evidence="1">Multi-pass membrane protein</topology>
    </subcellularLocation>
</comment>
<evidence type="ECO:0000256" key="7">
    <source>
        <dbReference type="ARBA" id="ARBA00023136"/>
    </source>
</evidence>
<dbReference type="Pfam" id="PF00999">
    <property type="entry name" value="Na_H_Exchanger"/>
    <property type="match status" value="1"/>
</dbReference>
<accession>A0ABV8NLA0</accession>
<feature type="transmembrane region" description="Helical" evidence="8">
    <location>
        <begin position="231"/>
        <end position="249"/>
    </location>
</feature>
<keyword evidence="11" id="KW-1185">Reference proteome</keyword>
<keyword evidence="4 8" id="KW-0812">Transmembrane</keyword>
<protein>
    <submittedName>
        <fullName evidence="10">Cation:proton antiporter</fullName>
    </submittedName>
</protein>
<evidence type="ECO:0000256" key="1">
    <source>
        <dbReference type="ARBA" id="ARBA00004651"/>
    </source>
</evidence>
<sequence length="406" mass="44890">MDQYILILTMIGLASFSISWMPRIAAFTGISYSIFYVFIGWLVYTIFPGALPDPSPQHHSEVSLHLTELVIIISLMGAGIKIDRPFSLKKWCSPLKLVSITMLLCIVASVIMGYYFLGLGLASALLLGGALAPTDPVLASDVQVGPPNETIKSETRFALTGEAGLNDGMAFPFIWLSIAVSQISTGSNFSFINWLSYDLIYKISLGVLIGYFSGRFAGYLVFKLPRKHKFLYTRDGLLAISLTLIVYGAAEMLHGYGFIAVFVCGIAVRHYEKGSSYHSELHSFTDQVERMLICILLVLFGGALANGILNSLNWQIVFFVLIFVFLIRPISGLITFSTSLLSFREKLGISFFGIKGVGSVFYLLFAFRKAQFEYQQELWTTISFAILISIVLHGLTATTVMKKLTS</sequence>
<evidence type="ECO:0000256" key="3">
    <source>
        <dbReference type="ARBA" id="ARBA00022449"/>
    </source>
</evidence>
<reference evidence="11" key="1">
    <citation type="journal article" date="2019" name="Int. J. Syst. Evol. Microbiol.">
        <title>The Global Catalogue of Microorganisms (GCM) 10K type strain sequencing project: providing services to taxonomists for standard genome sequencing and annotation.</title>
        <authorList>
            <consortium name="The Broad Institute Genomics Platform"/>
            <consortium name="The Broad Institute Genome Sequencing Center for Infectious Disease"/>
            <person name="Wu L."/>
            <person name="Ma J."/>
        </authorList>
    </citation>
    <scope>NUCLEOTIDE SEQUENCE [LARGE SCALE GENOMIC DNA]</scope>
    <source>
        <strain evidence="11">CCM 8689</strain>
    </source>
</reference>
<keyword evidence="5 8" id="KW-1133">Transmembrane helix</keyword>
<organism evidence="10 11">
    <name type="scientific">Pedobacter jamesrossensis</name>
    <dbReference type="NCBI Taxonomy" id="1908238"/>
    <lineage>
        <taxon>Bacteria</taxon>
        <taxon>Pseudomonadati</taxon>
        <taxon>Bacteroidota</taxon>
        <taxon>Sphingobacteriia</taxon>
        <taxon>Sphingobacteriales</taxon>
        <taxon>Sphingobacteriaceae</taxon>
        <taxon>Pedobacter</taxon>
    </lineage>
</organism>
<feature type="transmembrane region" description="Helical" evidence="8">
    <location>
        <begin position="63"/>
        <end position="82"/>
    </location>
</feature>
<keyword evidence="3" id="KW-0050">Antiport</keyword>
<evidence type="ECO:0000256" key="5">
    <source>
        <dbReference type="ARBA" id="ARBA00022989"/>
    </source>
</evidence>
<dbReference type="RefSeq" id="WP_378959896.1">
    <property type="nucleotide sequence ID" value="NZ_JBHRXC010000001.1"/>
</dbReference>
<evidence type="ECO:0000256" key="8">
    <source>
        <dbReference type="SAM" id="Phobius"/>
    </source>
</evidence>
<feature type="transmembrane region" description="Helical" evidence="8">
    <location>
        <begin position="255"/>
        <end position="271"/>
    </location>
</feature>